<dbReference type="AlphaFoldDB" id="A0AAN0T4K1"/>
<dbReference type="EMBL" id="CP010525">
    <property type="protein sequence ID" value="AJO21680.1"/>
    <property type="molecule type" value="Genomic_DNA"/>
</dbReference>
<sequence>MAYRKAGILTFHVRTAAVRKTDHANFVTPVLEKQEKPACTFRVHAGRFSLSFKNASAL</sequence>
<evidence type="ECO:0000313" key="1">
    <source>
        <dbReference type="EMBL" id="AJO21680.1"/>
    </source>
</evidence>
<gene>
    <name evidence="1" type="ORF">SB48_HM08orf01361</name>
</gene>
<protein>
    <submittedName>
        <fullName evidence="1">Uncharacterized protein</fullName>
    </submittedName>
</protein>
<dbReference type="Proteomes" id="UP000032024">
    <property type="component" value="Chromosome"/>
</dbReference>
<accession>A0AAN0T4K1</accession>
<proteinExistence type="predicted"/>
<reference evidence="2" key="1">
    <citation type="submission" date="2015-01" db="EMBL/GenBank/DDBJ databases">
        <title>Comparative genome analysis of Bacillus coagulans HM-08, Clostridium butyricum HM-68, Bacillus subtilis HM-66 and Bacillus paralicheniformis BL-09.</title>
        <authorList>
            <person name="Zhang H."/>
        </authorList>
    </citation>
    <scope>NUCLEOTIDE SEQUENCE [LARGE SCALE GENOMIC DNA]</scope>
    <source>
        <strain evidence="2">HM-08</strain>
    </source>
</reference>
<name>A0AAN0T4K1_HEYCO</name>
<organism evidence="1 2">
    <name type="scientific">Heyndrickxia coagulans</name>
    <name type="common">Weizmannia coagulans</name>
    <dbReference type="NCBI Taxonomy" id="1398"/>
    <lineage>
        <taxon>Bacteria</taxon>
        <taxon>Bacillati</taxon>
        <taxon>Bacillota</taxon>
        <taxon>Bacilli</taxon>
        <taxon>Bacillales</taxon>
        <taxon>Bacillaceae</taxon>
        <taxon>Heyndrickxia</taxon>
    </lineage>
</organism>
<keyword evidence="2" id="KW-1185">Reference proteome</keyword>
<evidence type="ECO:0000313" key="2">
    <source>
        <dbReference type="Proteomes" id="UP000032024"/>
    </source>
</evidence>